<evidence type="ECO:0000313" key="1">
    <source>
        <dbReference type="EMBL" id="OBS58889.1"/>
    </source>
</evidence>
<accession>A0A1A6FZ60</accession>
<reference evidence="1 2" key="1">
    <citation type="submission" date="2016-06" db="EMBL/GenBank/DDBJ databases">
        <title>The Draft Genome Sequence and Annotation of the Desert Woodrat Neotoma lepida.</title>
        <authorList>
            <person name="Campbell M."/>
            <person name="Oakeson K.F."/>
            <person name="Yandell M."/>
            <person name="Halpert J.R."/>
            <person name="Dearing D."/>
        </authorList>
    </citation>
    <scope>NUCLEOTIDE SEQUENCE [LARGE SCALE GENOMIC DNA]</scope>
    <source>
        <strain evidence="1">417</strain>
        <tissue evidence="1">Liver</tissue>
    </source>
</reference>
<organism evidence="1 2">
    <name type="scientific">Neotoma lepida</name>
    <name type="common">Desert woodrat</name>
    <dbReference type="NCBI Taxonomy" id="56216"/>
    <lineage>
        <taxon>Eukaryota</taxon>
        <taxon>Metazoa</taxon>
        <taxon>Chordata</taxon>
        <taxon>Craniata</taxon>
        <taxon>Vertebrata</taxon>
        <taxon>Euteleostomi</taxon>
        <taxon>Mammalia</taxon>
        <taxon>Eutheria</taxon>
        <taxon>Euarchontoglires</taxon>
        <taxon>Glires</taxon>
        <taxon>Rodentia</taxon>
        <taxon>Myomorpha</taxon>
        <taxon>Muroidea</taxon>
        <taxon>Cricetidae</taxon>
        <taxon>Neotominae</taxon>
        <taxon>Neotoma</taxon>
    </lineage>
</organism>
<dbReference type="Proteomes" id="UP000092124">
    <property type="component" value="Unassembled WGS sequence"/>
</dbReference>
<protein>
    <submittedName>
        <fullName evidence="1">Uncharacterized protein</fullName>
    </submittedName>
</protein>
<dbReference type="EMBL" id="LZPO01110309">
    <property type="protein sequence ID" value="OBS58889.1"/>
    <property type="molecule type" value="Genomic_DNA"/>
</dbReference>
<gene>
    <name evidence="1" type="ORF">A6R68_09985</name>
</gene>
<name>A0A1A6FZ60_NEOLE</name>
<dbReference type="AlphaFoldDB" id="A0A1A6FZ60"/>
<comment type="caution">
    <text evidence="1">The sequence shown here is derived from an EMBL/GenBank/DDBJ whole genome shotgun (WGS) entry which is preliminary data.</text>
</comment>
<keyword evidence="2" id="KW-1185">Reference proteome</keyword>
<evidence type="ECO:0000313" key="2">
    <source>
        <dbReference type="Proteomes" id="UP000092124"/>
    </source>
</evidence>
<proteinExistence type="predicted"/>
<sequence length="72" mass="8141">MGDTVKTVIEDYVQPLSGYYFKVKFDPDHLILLMQHLLQSGHLFLQLGNDDKVVSASKALPPPTLRLAEKYP</sequence>